<organism evidence="1">
    <name type="scientific">uncultured Caudovirales phage</name>
    <dbReference type="NCBI Taxonomy" id="2100421"/>
    <lineage>
        <taxon>Viruses</taxon>
        <taxon>Duplodnaviria</taxon>
        <taxon>Heunggongvirae</taxon>
        <taxon>Uroviricota</taxon>
        <taxon>Caudoviricetes</taxon>
        <taxon>Peduoviridae</taxon>
        <taxon>Maltschvirus</taxon>
        <taxon>Maltschvirus maltsch</taxon>
    </lineage>
</organism>
<name>A0A6J5L1Y5_9CAUD</name>
<protein>
    <submittedName>
        <fullName evidence="1">Uncharacterized protein</fullName>
    </submittedName>
</protein>
<reference evidence="1" key="1">
    <citation type="submission" date="2020-04" db="EMBL/GenBank/DDBJ databases">
        <authorList>
            <person name="Chiriac C."/>
            <person name="Salcher M."/>
            <person name="Ghai R."/>
            <person name="Kavagutti S V."/>
        </authorList>
    </citation>
    <scope>NUCLEOTIDE SEQUENCE</scope>
</reference>
<evidence type="ECO:0000313" key="1">
    <source>
        <dbReference type="EMBL" id="CAB4128321.1"/>
    </source>
</evidence>
<proteinExistence type="predicted"/>
<sequence>MKYLIITALLIWGAYLCYKIATSPTWEESTTRRSIPEIKERKPELYKTDNGAETSYFDARIVIIENPKFKQ</sequence>
<gene>
    <name evidence="1" type="ORF">UFOVP105_32</name>
</gene>
<accession>A0A6J5L1Y5</accession>
<dbReference type="EMBL" id="LR796222">
    <property type="protein sequence ID" value="CAB4128321.1"/>
    <property type="molecule type" value="Genomic_DNA"/>
</dbReference>